<name>A0A4Y2KZ26_ARAVE</name>
<dbReference type="OrthoDB" id="97058at2759"/>
<keyword evidence="2" id="KW-1185">Reference proteome</keyword>
<evidence type="ECO:0000313" key="2">
    <source>
        <dbReference type="Proteomes" id="UP000499080"/>
    </source>
</evidence>
<accession>A0A4Y2KZ26</accession>
<protein>
    <recommendedName>
        <fullName evidence="3">CCHC-type domain-containing protein</fullName>
    </recommendedName>
</protein>
<evidence type="ECO:0000313" key="1">
    <source>
        <dbReference type="EMBL" id="GBN07654.1"/>
    </source>
</evidence>
<reference evidence="1 2" key="1">
    <citation type="journal article" date="2019" name="Sci. Rep.">
        <title>Orb-weaving spider Araneus ventricosus genome elucidates the spidroin gene catalogue.</title>
        <authorList>
            <person name="Kono N."/>
            <person name="Nakamura H."/>
            <person name="Ohtoshi R."/>
            <person name="Moran D.A.P."/>
            <person name="Shinohara A."/>
            <person name="Yoshida Y."/>
            <person name="Fujiwara M."/>
            <person name="Mori M."/>
            <person name="Tomita M."/>
            <person name="Arakawa K."/>
        </authorList>
    </citation>
    <scope>NUCLEOTIDE SEQUENCE [LARGE SCALE GENOMIC DNA]</scope>
</reference>
<proteinExistence type="predicted"/>
<organism evidence="1 2">
    <name type="scientific">Araneus ventricosus</name>
    <name type="common">Orbweaver spider</name>
    <name type="synonym">Epeira ventricosa</name>
    <dbReference type="NCBI Taxonomy" id="182803"/>
    <lineage>
        <taxon>Eukaryota</taxon>
        <taxon>Metazoa</taxon>
        <taxon>Ecdysozoa</taxon>
        <taxon>Arthropoda</taxon>
        <taxon>Chelicerata</taxon>
        <taxon>Arachnida</taxon>
        <taxon>Araneae</taxon>
        <taxon>Araneomorphae</taxon>
        <taxon>Entelegynae</taxon>
        <taxon>Araneoidea</taxon>
        <taxon>Araneidae</taxon>
        <taxon>Araneus</taxon>
    </lineage>
</organism>
<dbReference type="Proteomes" id="UP000499080">
    <property type="component" value="Unassembled WGS sequence"/>
</dbReference>
<sequence>MLLNRILNTLPAEYLEFKNAWESAPVNERTVASLTERLRLHEQRLESMKFPHESRSVAFVAKPCKKFAKNQADSAQKEKNRNIKCHYSGRTGHMKSNCYNF</sequence>
<evidence type="ECO:0008006" key="3">
    <source>
        <dbReference type="Google" id="ProtNLM"/>
    </source>
</evidence>
<dbReference type="EMBL" id="BGPR01005176">
    <property type="protein sequence ID" value="GBN07654.1"/>
    <property type="molecule type" value="Genomic_DNA"/>
</dbReference>
<dbReference type="AlphaFoldDB" id="A0A4Y2KZ26"/>
<gene>
    <name evidence="1" type="ORF">AVEN_107926_1</name>
</gene>
<comment type="caution">
    <text evidence="1">The sequence shown here is derived from an EMBL/GenBank/DDBJ whole genome shotgun (WGS) entry which is preliminary data.</text>
</comment>